<dbReference type="InterPro" id="IPR023267">
    <property type="entry name" value="RCMT"/>
</dbReference>
<dbReference type="PRINTS" id="PR02008">
    <property type="entry name" value="RCMTFAMILY"/>
</dbReference>
<sequence length="429" mass="45778">MTPPRPSGRPRKPPPAKAPARLTPPAAPRTSTVSPARRAAWDVVLRTLADDAYADRALTTAAEGLEPRDRALAKQLAFGAVQRRGTLDWVISRMAPGKPLDPPVRAALHLGIYEQLFLTTADHASVDQAVELAKPNYGYTLVNAVLRRLQREPIELPPDDTIAGAAVHHSHPQWLVALWWKQLGAETTRALLKSGNEPAELALRINTLAAGTYDEADLPPGRREDDALVVDGPFDVAGSSLFRAGVITPQSRAAQRVSAYLAPQPGERVLDLCAAPGGKSTHLAALMGDTGTVVAVERHPGRARALGAACARMHATCVEVVTGDAKHYATDELFDRVLVDPPCSGLGTLRTHPDLRWRMTPEAIDGLVVVQDAILAAAQAALKPGGTLVYSTCTISAAEDRLQSEDRFQTLPHVDGTDGFSVARVSSST</sequence>
<evidence type="ECO:0000256" key="3">
    <source>
        <dbReference type="ARBA" id="ARBA00022691"/>
    </source>
</evidence>
<evidence type="ECO:0000259" key="7">
    <source>
        <dbReference type="PROSITE" id="PS51686"/>
    </source>
</evidence>
<dbReference type="GO" id="GO:0003723">
    <property type="term" value="F:RNA binding"/>
    <property type="evidence" value="ECO:0007669"/>
    <property type="project" value="UniProtKB-UniRule"/>
</dbReference>
<comment type="similarity">
    <text evidence="5">Belongs to the class I-like SAM-binding methyltransferase superfamily. RsmB/NOP family.</text>
</comment>
<proteinExistence type="inferred from homology"/>
<feature type="region of interest" description="Disordered" evidence="6">
    <location>
        <begin position="1"/>
        <end position="35"/>
    </location>
</feature>
<dbReference type="GO" id="GO:0001510">
    <property type="term" value="P:RNA methylation"/>
    <property type="evidence" value="ECO:0007669"/>
    <property type="project" value="InterPro"/>
</dbReference>
<organism evidence="8">
    <name type="scientific">Paraconexibacter sp. AEG42_29</name>
    <dbReference type="NCBI Taxonomy" id="2997339"/>
    <lineage>
        <taxon>Bacteria</taxon>
        <taxon>Bacillati</taxon>
        <taxon>Actinomycetota</taxon>
        <taxon>Thermoleophilia</taxon>
        <taxon>Solirubrobacterales</taxon>
        <taxon>Paraconexibacteraceae</taxon>
        <taxon>Paraconexibacter</taxon>
    </lineage>
</organism>
<dbReference type="InterPro" id="IPR035926">
    <property type="entry name" value="NusB-like_sf"/>
</dbReference>
<dbReference type="Gene3D" id="3.40.50.150">
    <property type="entry name" value="Vaccinia Virus protein VP39"/>
    <property type="match status" value="1"/>
</dbReference>
<reference evidence="8" key="1">
    <citation type="submission" date="2022-12" db="EMBL/GenBank/DDBJ databases">
        <title>Paraconexibacter alkalitolerans sp. nov. and Baekduia alba sp. nov., isolated from soil and emended description of the genera Paraconexibacter (Chun et al., 2020) and Baekduia (An et al., 2020).</title>
        <authorList>
            <person name="Vieira S."/>
            <person name="Huber K.J."/>
            <person name="Geppert A."/>
            <person name="Wolf J."/>
            <person name="Neumann-Schaal M."/>
            <person name="Muesken M."/>
            <person name="Overmann J."/>
        </authorList>
    </citation>
    <scope>NUCLEOTIDE SEQUENCE</scope>
    <source>
        <strain evidence="8">AEG42_29</strain>
    </source>
</reference>
<dbReference type="EMBL" id="CP114014">
    <property type="protein sequence ID" value="XAY05358.1"/>
    <property type="molecule type" value="Genomic_DNA"/>
</dbReference>
<dbReference type="EC" id="2.1.1.176" evidence="8"/>
<keyword evidence="4 5" id="KW-0694">RNA-binding</keyword>
<dbReference type="GO" id="GO:0008173">
    <property type="term" value="F:RNA methyltransferase activity"/>
    <property type="evidence" value="ECO:0007669"/>
    <property type="project" value="InterPro"/>
</dbReference>
<dbReference type="CDD" id="cd02440">
    <property type="entry name" value="AdoMet_MTases"/>
    <property type="match status" value="1"/>
</dbReference>
<dbReference type="Gene3D" id="3.30.70.1170">
    <property type="entry name" value="Sun protein, domain 3"/>
    <property type="match status" value="1"/>
</dbReference>
<dbReference type="InterPro" id="IPR054728">
    <property type="entry name" value="RsmB-like_ferredoxin"/>
</dbReference>
<dbReference type="SUPFAM" id="SSF48013">
    <property type="entry name" value="NusB-like"/>
    <property type="match status" value="1"/>
</dbReference>
<protein>
    <submittedName>
        <fullName evidence="8">Ribosomal RNA small subunit methyltransferase B</fullName>
        <ecNumber evidence="8">2.1.1.176</ecNumber>
    </submittedName>
</protein>
<feature type="active site" description="Nucleophile" evidence="5">
    <location>
        <position position="393"/>
    </location>
</feature>
<feature type="compositionally biased region" description="Low complexity" evidence="6">
    <location>
        <begin position="18"/>
        <end position="32"/>
    </location>
</feature>
<dbReference type="RefSeq" id="WP_354701868.1">
    <property type="nucleotide sequence ID" value="NZ_CP114014.1"/>
</dbReference>
<dbReference type="InterPro" id="IPR049560">
    <property type="entry name" value="MeTrfase_RsmB-F_NOP2_cat"/>
</dbReference>
<evidence type="ECO:0000313" key="8">
    <source>
        <dbReference type="EMBL" id="XAY05358.1"/>
    </source>
</evidence>
<dbReference type="Gene3D" id="1.10.940.10">
    <property type="entry name" value="NusB-like"/>
    <property type="match status" value="1"/>
</dbReference>
<evidence type="ECO:0000256" key="5">
    <source>
        <dbReference type="PROSITE-ProRule" id="PRU01023"/>
    </source>
</evidence>
<feature type="binding site" evidence="5">
    <location>
        <position position="297"/>
    </location>
    <ligand>
        <name>S-adenosyl-L-methionine</name>
        <dbReference type="ChEBI" id="CHEBI:59789"/>
    </ligand>
</feature>
<dbReference type="PANTHER" id="PTHR22807">
    <property type="entry name" value="NOP2 YEAST -RELATED NOL1/NOP2/FMU SUN DOMAIN-CONTAINING"/>
    <property type="match status" value="1"/>
</dbReference>
<dbReference type="SUPFAM" id="SSF53335">
    <property type="entry name" value="S-adenosyl-L-methionine-dependent methyltransferases"/>
    <property type="match status" value="1"/>
</dbReference>
<dbReference type="InterPro" id="IPR001678">
    <property type="entry name" value="MeTrfase_RsmB-F_NOP2_dom"/>
</dbReference>
<dbReference type="GO" id="GO:0006355">
    <property type="term" value="P:regulation of DNA-templated transcription"/>
    <property type="evidence" value="ECO:0007669"/>
    <property type="project" value="InterPro"/>
</dbReference>
<dbReference type="Pfam" id="PF01189">
    <property type="entry name" value="Methyltr_RsmB-F"/>
    <property type="match status" value="1"/>
</dbReference>
<dbReference type="Pfam" id="PF22458">
    <property type="entry name" value="RsmF-B_ferredox"/>
    <property type="match status" value="1"/>
</dbReference>
<dbReference type="InterPro" id="IPR029063">
    <property type="entry name" value="SAM-dependent_MTases_sf"/>
</dbReference>
<accession>A0AAU7AUJ8</accession>
<dbReference type="PROSITE" id="PS51686">
    <property type="entry name" value="SAM_MT_RSMB_NOP"/>
    <property type="match status" value="1"/>
</dbReference>
<evidence type="ECO:0000256" key="6">
    <source>
        <dbReference type="SAM" id="MobiDB-lite"/>
    </source>
</evidence>
<feature type="domain" description="SAM-dependent MTase RsmB/NOP-type" evidence="7">
    <location>
        <begin position="180"/>
        <end position="429"/>
    </location>
</feature>
<dbReference type="Pfam" id="PF01029">
    <property type="entry name" value="NusB"/>
    <property type="match status" value="1"/>
</dbReference>
<evidence type="ECO:0000256" key="2">
    <source>
        <dbReference type="ARBA" id="ARBA00022679"/>
    </source>
</evidence>
<keyword evidence="3 5" id="KW-0949">S-adenosyl-L-methionine</keyword>
<feature type="binding site" evidence="5">
    <location>
        <position position="340"/>
    </location>
    <ligand>
        <name>S-adenosyl-L-methionine</name>
        <dbReference type="ChEBI" id="CHEBI:59789"/>
    </ligand>
</feature>
<dbReference type="AlphaFoldDB" id="A0AAU7AUJ8"/>
<name>A0AAU7AUJ8_9ACTN</name>
<gene>
    <name evidence="8" type="primary">rsmB</name>
    <name evidence="8" type="ORF">DSM112329_02207</name>
</gene>
<dbReference type="KEGG" id="parq:DSM112329_02207"/>
<evidence type="ECO:0000256" key="4">
    <source>
        <dbReference type="ARBA" id="ARBA00022884"/>
    </source>
</evidence>
<evidence type="ECO:0000256" key="1">
    <source>
        <dbReference type="ARBA" id="ARBA00022603"/>
    </source>
</evidence>
<dbReference type="InterPro" id="IPR006027">
    <property type="entry name" value="NusB_RsmB_TIM44"/>
</dbReference>
<keyword evidence="2 5" id="KW-0808">Transferase</keyword>
<feature type="binding site" evidence="5">
    <location>
        <begin position="273"/>
        <end position="279"/>
    </location>
    <ligand>
        <name>S-adenosyl-L-methionine</name>
        <dbReference type="ChEBI" id="CHEBI:59789"/>
    </ligand>
</feature>
<keyword evidence="1 5" id="KW-0489">Methyltransferase</keyword>
<feature type="binding site" evidence="5">
    <location>
        <position position="324"/>
    </location>
    <ligand>
        <name>S-adenosyl-L-methionine</name>
        <dbReference type="ChEBI" id="CHEBI:59789"/>
    </ligand>
</feature>
<dbReference type="PANTHER" id="PTHR22807:SF53">
    <property type="entry name" value="RIBOSOMAL RNA SMALL SUBUNIT METHYLTRANSFERASE B-RELATED"/>
    <property type="match status" value="1"/>
</dbReference>